<feature type="domain" description="DNA mismatch repair protein S5" evidence="6">
    <location>
        <begin position="209"/>
        <end position="327"/>
    </location>
</feature>
<dbReference type="Gene3D" id="3.30.1540.20">
    <property type="entry name" value="MutL, C-terminal domain, dimerisation subdomain"/>
    <property type="match status" value="1"/>
</dbReference>
<dbReference type="GO" id="GO:0005524">
    <property type="term" value="F:ATP binding"/>
    <property type="evidence" value="ECO:0007669"/>
    <property type="project" value="InterPro"/>
</dbReference>
<dbReference type="GO" id="GO:0006298">
    <property type="term" value="P:mismatch repair"/>
    <property type="evidence" value="ECO:0007669"/>
    <property type="project" value="UniProtKB-UniRule"/>
</dbReference>
<comment type="caution">
    <text evidence="7">The sequence shown here is derived from an EMBL/GenBank/DDBJ whole genome shotgun (WGS) entry which is preliminary data.</text>
</comment>
<keyword evidence="2 4" id="KW-0227">DNA damage</keyword>
<dbReference type="EMBL" id="QFFZ01000006">
    <property type="protein sequence ID" value="TEB12541.1"/>
    <property type="molecule type" value="Genomic_DNA"/>
</dbReference>
<evidence type="ECO:0000259" key="5">
    <source>
        <dbReference type="SMART" id="SM00853"/>
    </source>
</evidence>
<dbReference type="InterPro" id="IPR002099">
    <property type="entry name" value="MutL/Mlh/PMS"/>
</dbReference>
<dbReference type="CDD" id="cd16926">
    <property type="entry name" value="HATPase_MutL-MLH-PMS-like"/>
    <property type="match status" value="1"/>
</dbReference>
<dbReference type="Pfam" id="PF01119">
    <property type="entry name" value="DNA_mis_repair"/>
    <property type="match status" value="1"/>
</dbReference>
<dbReference type="GO" id="GO:0140664">
    <property type="term" value="F:ATP-dependent DNA damage sensor activity"/>
    <property type="evidence" value="ECO:0007669"/>
    <property type="project" value="InterPro"/>
</dbReference>
<dbReference type="SMART" id="SM01340">
    <property type="entry name" value="DNA_mis_repair"/>
    <property type="match status" value="1"/>
</dbReference>
<protein>
    <recommendedName>
        <fullName evidence="4">DNA mismatch repair protein MutL</fullName>
    </recommendedName>
</protein>
<dbReference type="NCBIfam" id="TIGR00585">
    <property type="entry name" value="mutl"/>
    <property type="match status" value="1"/>
</dbReference>
<dbReference type="GO" id="GO:0032300">
    <property type="term" value="C:mismatch repair complex"/>
    <property type="evidence" value="ECO:0007669"/>
    <property type="project" value="InterPro"/>
</dbReference>
<comment type="function">
    <text evidence="4">This protein is involved in the repair of mismatches in DNA. It is required for dam-dependent methyl-directed DNA mismatch repair. May act as a 'molecular matchmaker', a protein that promotes the formation of a stable complex between two or more DNA-binding proteins in an ATP-dependent manner without itself being part of a final effector complex.</text>
</comment>
<dbReference type="Pfam" id="PF13589">
    <property type="entry name" value="HATPase_c_3"/>
    <property type="match status" value="1"/>
</dbReference>
<dbReference type="GO" id="GO:0016887">
    <property type="term" value="F:ATP hydrolysis activity"/>
    <property type="evidence" value="ECO:0007669"/>
    <property type="project" value="InterPro"/>
</dbReference>
<feature type="domain" description="MutL C-terminal dimerisation" evidence="5">
    <location>
        <begin position="422"/>
        <end position="563"/>
    </location>
</feature>
<dbReference type="InterPro" id="IPR020568">
    <property type="entry name" value="Ribosomal_Su5_D2-typ_SF"/>
</dbReference>
<keyword evidence="8" id="KW-1185">Reference proteome</keyword>
<reference evidence="7 8" key="1">
    <citation type="journal article" date="2018" name="Environ. Microbiol.">
        <title>Novel energy conservation strategies and behaviour of Pelotomaculum schinkii driving syntrophic propionate catabolism.</title>
        <authorList>
            <person name="Hidalgo-Ahumada C.A.P."/>
            <person name="Nobu M.K."/>
            <person name="Narihiro T."/>
            <person name="Tamaki H."/>
            <person name="Liu W.T."/>
            <person name="Kamagata Y."/>
            <person name="Stams A.J.M."/>
            <person name="Imachi H."/>
            <person name="Sousa D.Z."/>
        </authorList>
    </citation>
    <scope>NUCLEOTIDE SEQUENCE [LARGE SCALE GENOMIC DNA]</scope>
    <source>
        <strain evidence="7 8">MGP</strain>
    </source>
</reference>
<dbReference type="InterPro" id="IPR014721">
    <property type="entry name" value="Ribsml_uS5_D2-typ_fold_subgr"/>
</dbReference>
<dbReference type="PANTHER" id="PTHR10073:SF12">
    <property type="entry name" value="DNA MISMATCH REPAIR PROTEIN MLH1"/>
    <property type="match status" value="1"/>
</dbReference>
<dbReference type="Proteomes" id="UP000297597">
    <property type="component" value="Unassembled WGS sequence"/>
</dbReference>
<dbReference type="FunFam" id="3.30.565.10:FF:000003">
    <property type="entry name" value="DNA mismatch repair endonuclease MutL"/>
    <property type="match status" value="1"/>
</dbReference>
<dbReference type="InterPro" id="IPR042120">
    <property type="entry name" value="MutL_C_dimsub"/>
</dbReference>
<keyword evidence="3 4" id="KW-0234">DNA repair</keyword>
<dbReference type="Pfam" id="PF08676">
    <property type="entry name" value="MutL_C"/>
    <property type="match status" value="1"/>
</dbReference>
<evidence type="ECO:0000256" key="1">
    <source>
        <dbReference type="ARBA" id="ARBA00006082"/>
    </source>
</evidence>
<comment type="similarity">
    <text evidence="1 4">Belongs to the DNA mismatch repair MutL/HexB family.</text>
</comment>
<dbReference type="InterPro" id="IPR038973">
    <property type="entry name" value="MutL/Mlh/Pms-like"/>
</dbReference>
<dbReference type="InterPro" id="IPR036890">
    <property type="entry name" value="HATPase_C_sf"/>
</dbReference>
<dbReference type="GO" id="GO:0030983">
    <property type="term" value="F:mismatched DNA binding"/>
    <property type="evidence" value="ECO:0007669"/>
    <property type="project" value="InterPro"/>
</dbReference>
<dbReference type="Gene3D" id="3.30.1370.100">
    <property type="entry name" value="MutL, C-terminal domain, regulatory subdomain"/>
    <property type="match status" value="1"/>
</dbReference>
<dbReference type="InterPro" id="IPR014790">
    <property type="entry name" value="MutL_C"/>
</dbReference>
<evidence type="ECO:0000313" key="7">
    <source>
        <dbReference type="EMBL" id="TEB12541.1"/>
    </source>
</evidence>
<dbReference type="Gene3D" id="3.30.230.10">
    <property type="match status" value="1"/>
</dbReference>
<evidence type="ECO:0000256" key="3">
    <source>
        <dbReference type="ARBA" id="ARBA00023204"/>
    </source>
</evidence>
<evidence type="ECO:0000313" key="8">
    <source>
        <dbReference type="Proteomes" id="UP000297597"/>
    </source>
</evidence>
<dbReference type="HAMAP" id="MF_00149">
    <property type="entry name" value="DNA_mis_repair"/>
    <property type="match status" value="1"/>
</dbReference>
<evidence type="ECO:0000259" key="6">
    <source>
        <dbReference type="SMART" id="SM01340"/>
    </source>
</evidence>
<evidence type="ECO:0000256" key="2">
    <source>
        <dbReference type="ARBA" id="ARBA00022763"/>
    </source>
</evidence>
<name>A0A4Y7RUI6_9FIRM</name>
<dbReference type="SMART" id="SM00853">
    <property type="entry name" value="MutL_C"/>
    <property type="match status" value="1"/>
</dbReference>
<dbReference type="SUPFAM" id="SSF55874">
    <property type="entry name" value="ATPase domain of HSP90 chaperone/DNA topoisomerase II/histidine kinase"/>
    <property type="match status" value="1"/>
</dbReference>
<organism evidence="7 8">
    <name type="scientific">Pelotomaculum propionicicum</name>
    <dbReference type="NCBI Taxonomy" id="258475"/>
    <lineage>
        <taxon>Bacteria</taxon>
        <taxon>Bacillati</taxon>
        <taxon>Bacillota</taxon>
        <taxon>Clostridia</taxon>
        <taxon>Eubacteriales</taxon>
        <taxon>Desulfotomaculaceae</taxon>
        <taxon>Pelotomaculum</taxon>
    </lineage>
</organism>
<dbReference type="InterPro" id="IPR020667">
    <property type="entry name" value="DNA_mismatch_repair_MutL"/>
</dbReference>
<dbReference type="SUPFAM" id="SSF54211">
    <property type="entry name" value="Ribosomal protein S5 domain 2-like"/>
    <property type="match status" value="1"/>
</dbReference>
<gene>
    <name evidence="4 7" type="primary">mutL</name>
    <name evidence="7" type="ORF">Pmgp_00872</name>
</gene>
<proteinExistence type="inferred from homology"/>
<dbReference type="InterPro" id="IPR042121">
    <property type="entry name" value="MutL_C_regsub"/>
</dbReference>
<dbReference type="SUPFAM" id="SSF118116">
    <property type="entry name" value="DNA mismatch repair protein MutL"/>
    <property type="match status" value="1"/>
</dbReference>
<dbReference type="PANTHER" id="PTHR10073">
    <property type="entry name" value="DNA MISMATCH REPAIR PROTEIN MLH, PMS, MUTL"/>
    <property type="match status" value="1"/>
</dbReference>
<accession>A0A4Y7RUI6</accession>
<dbReference type="CDD" id="cd00782">
    <property type="entry name" value="MutL_Trans"/>
    <property type="match status" value="1"/>
</dbReference>
<dbReference type="InterPro" id="IPR013507">
    <property type="entry name" value="DNA_mismatch_S5_2-like"/>
</dbReference>
<dbReference type="OrthoDB" id="9763467at2"/>
<evidence type="ECO:0000256" key="4">
    <source>
        <dbReference type="HAMAP-Rule" id="MF_00149"/>
    </source>
</evidence>
<dbReference type="InterPro" id="IPR037198">
    <property type="entry name" value="MutL_C_sf"/>
</dbReference>
<dbReference type="RefSeq" id="WP_134212749.1">
    <property type="nucleotide sequence ID" value="NZ_QFFZ01000006.1"/>
</dbReference>
<dbReference type="Gene3D" id="3.30.565.10">
    <property type="entry name" value="Histidine kinase-like ATPase, C-terminal domain"/>
    <property type="match status" value="1"/>
</dbReference>
<dbReference type="AlphaFoldDB" id="A0A4Y7RUI6"/>
<sequence>MAKIILLDEMTINQIAAGEVVERPVSVVKELVENSLDAGAGRIITDLEEGGLSSVTVADDGCGMNEEDLLLAFERHATSKISVVSDLSRIGTLGFRGEAIPSIAAVSRMSFTTRVAQAINGARAEAAGGSLLTVVPVGCPPGSTVVVKDLFFNTPVRKKTMKSPSMEGSLCGEIITRLALTRPEVSFELRNNGRRVFYSNGSGRLLDALISVYGAEQAREMILVDAAAGGMVLKGFTSKPALSRSSRSHITTIINGRYVQCAAIRGAVEEAYRTILPRGRSPVAVLEMTLAPELIDVNVHPAKLEVRLLEEKEAAELVIRTLKEALRVRTAIPSLKISQTLSGSRKDKRNFMTAPVLKTDDENKQQEFNLVKKEETDLSLDEETISRASGFEPFAAGFDGIAEAEEKIDYAGRQNKMPVLNVLAWLKPTYILAGGEDGLYLIDQHAAHERILYEECLARKIENPVQCLLLPVTLELDYREMAILSERIIWFNEAGFLIEHFGGNTFLLRGVPPHFPEGQAREFLLDMLDYFRERGPGAARAEFFNHLASAIACRNAVKAGERLSQSSMEALLDRLAGTENPFTCPHGRPTMICLSFEDLEKRFKRS</sequence>